<keyword evidence="2" id="KW-0812">Transmembrane</keyword>
<name>A0A4R8T1T7_9PEZI</name>
<feature type="transmembrane region" description="Helical" evidence="2">
    <location>
        <begin position="49"/>
        <end position="68"/>
    </location>
</feature>
<feature type="transmembrane region" description="Helical" evidence="2">
    <location>
        <begin position="17"/>
        <end position="37"/>
    </location>
</feature>
<feature type="transmembrane region" description="Helical" evidence="2">
    <location>
        <begin position="74"/>
        <end position="93"/>
    </location>
</feature>
<protein>
    <submittedName>
        <fullName evidence="3">Uncharacterized protein</fullName>
    </submittedName>
</protein>
<dbReference type="Proteomes" id="UP000295604">
    <property type="component" value="Unassembled WGS sequence"/>
</dbReference>
<organism evidence="3 4">
    <name type="scientific">Colletotrichum sidae</name>
    <dbReference type="NCBI Taxonomy" id="1347389"/>
    <lineage>
        <taxon>Eukaryota</taxon>
        <taxon>Fungi</taxon>
        <taxon>Dikarya</taxon>
        <taxon>Ascomycota</taxon>
        <taxon>Pezizomycotina</taxon>
        <taxon>Sordariomycetes</taxon>
        <taxon>Hypocreomycetidae</taxon>
        <taxon>Glomerellales</taxon>
        <taxon>Glomerellaceae</taxon>
        <taxon>Colletotrichum</taxon>
        <taxon>Colletotrichum orbiculare species complex</taxon>
    </lineage>
</organism>
<feature type="transmembrane region" description="Helical" evidence="2">
    <location>
        <begin position="281"/>
        <end position="302"/>
    </location>
</feature>
<evidence type="ECO:0000313" key="3">
    <source>
        <dbReference type="EMBL" id="TEA10530.1"/>
    </source>
</evidence>
<reference evidence="3 4" key="1">
    <citation type="submission" date="2018-11" db="EMBL/GenBank/DDBJ databases">
        <title>Genome sequence and assembly of Colletotrichum sidae.</title>
        <authorList>
            <person name="Gan P."/>
            <person name="Shirasu K."/>
        </authorList>
    </citation>
    <scope>NUCLEOTIDE SEQUENCE [LARGE SCALE GENOMIC DNA]</scope>
    <source>
        <strain evidence="3 4">CBS 518.97</strain>
    </source>
</reference>
<sequence>MDDLSCQTSRAPDYYGAGVRFGIYFSWANAYVANTLLTSEMAGAADANTIFLVAILVSMVKCSSVRMLTAVDGLVLMHLSGGFLFGTLSIWGYRTRAYADKGSAGVRHFGGFGTHARLLVSVMIAAYGLWYWMWGIFVLPKMGSDEEREHGDVDNSDECQDLRTFMFANVRAEEGVRVFYIVVCIGCVAYYGVMLLASSIAGWVRARTMYTLYKAESWTTSSRLLFTTGLTHREHDVMFQWLRWLNLAFLIYSVLLVEFTLRFNHVNLVLGGPDNNELHLTAQLLPLVVGLFGFVRTTYLLLETLRSPDDILPSLGAPARGNSARTLRPRDLLLVFSPAMARERKRERESHLPRDSAVARHRGPFVRYLVAWLPWLSLIEFFTAKRPAMEDIDVHGGEYGVAERSPGSEMSPMSERVAHSPGEESFGVKRKPVPYRDTPGEDQREVAGSSRGE</sequence>
<comment type="caution">
    <text evidence="3">The sequence shown here is derived from an EMBL/GenBank/DDBJ whole genome shotgun (WGS) entry which is preliminary data.</text>
</comment>
<proteinExistence type="predicted"/>
<feature type="region of interest" description="Disordered" evidence="1">
    <location>
        <begin position="400"/>
        <end position="453"/>
    </location>
</feature>
<accession>A0A4R8T1T7</accession>
<keyword evidence="2" id="KW-0472">Membrane</keyword>
<keyword evidence="4" id="KW-1185">Reference proteome</keyword>
<evidence type="ECO:0000256" key="2">
    <source>
        <dbReference type="SAM" id="Phobius"/>
    </source>
</evidence>
<dbReference type="AlphaFoldDB" id="A0A4R8T1T7"/>
<dbReference type="EMBL" id="QAPF01000536">
    <property type="protein sequence ID" value="TEA10530.1"/>
    <property type="molecule type" value="Genomic_DNA"/>
</dbReference>
<keyword evidence="2" id="KW-1133">Transmembrane helix</keyword>
<gene>
    <name evidence="3" type="ORF">C8034_v009562</name>
</gene>
<feature type="transmembrane region" description="Helical" evidence="2">
    <location>
        <begin position="241"/>
        <end position="261"/>
    </location>
</feature>
<feature type="transmembrane region" description="Helical" evidence="2">
    <location>
        <begin position="114"/>
        <end position="134"/>
    </location>
</feature>
<evidence type="ECO:0000256" key="1">
    <source>
        <dbReference type="SAM" id="MobiDB-lite"/>
    </source>
</evidence>
<evidence type="ECO:0000313" key="4">
    <source>
        <dbReference type="Proteomes" id="UP000295604"/>
    </source>
</evidence>
<feature type="transmembrane region" description="Helical" evidence="2">
    <location>
        <begin position="178"/>
        <end position="204"/>
    </location>
</feature>